<dbReference type="PROSITE" id="PS00409">
    <property type="entry name" value="PROKAR_NTER_METHYL"/>
    <property type="match status" value="1"/>
</dbReference>
<dbReference type="EMBL" id="LBXR01000005">
    <property type="protein sequence ID" value="KKR34915.1"/>
    <property type="molecule type" value="Genomic_DNA"/>
</dbReference>
<dbReference type="AlphaFoldDB" id="A0A0G0SJM3"/>
<evidence type="ECO:0000256" key="1">
    <source>
        <dbReference type="SAM" id="Phobius"/>
    </source>
</evidence>
<keyword evidence="1" id="KW-1133">Transmembrane helix</keyword>
<dbReference type="Proteomes" id="UP000034855">
    <property type="component" value="Unassembled WGS sequence"/>
</dbReference>
<sequence>MPGKLNNKGFSLLEAIVAVGIFVLLISAVVAVFLFSWRGNAVVWEQLSTQNEGRKATQDFSNELREATASSIGAYAIESATNTQIVFYSNIDEDSFVERIRYFVSSTLLKKGVIKPTGNPLTYNSSTESLTTVANDIANGATSVFSYYSSSFTGAGSPLSGAIDVTQIRIVKISLKLEEDPNLSPVPFYIESKVMVRNLKSN</sequence>
<evidence type="ECO:0008006" key="4">
    <source>
        <dbReference type="Google" id="ProtNLM"/>
    </source>
</evidence>
<name>A0A0G0SJM3_9BACT</name>
<accession>A0A0G0SJM3</accession>
<comment type="caution">
    <text evidence="2">The sequence shown here is derived from an EMBL/GenBank/DDBJ whole genome shotgun (WGS) entry which is preliminary data.</text>
</comment>
<proteinExistence type="predicted"/>
<evidence type="ECO:0000313" key="3">
    <source>
        <dbReference type="Proteomes" id="UP000034855"/>
    </source>
</evidence>
<feature type="transmembrane region" description="Helical" evidence="1">
    <location>
        <begin position="12"/>
        <end position="37"/>
    </location>
</feature>
<reference evidence="2 3" key="1">
    <citation type="journal article" date="2015" name="Nature">
        <title>rRNA introns, odd ribosomes, and small enigmatic genomes across a large radiation of phyla.</title>
        <authorList>
            <person name="Brown C.T."/>
            <person name="Hug L.A."/>
            <person name="Thomas B.C."/>
            <person name="Sharon I."/>
            <person name="Castelle C.J."/>
            <person name="Singh A."/>
            <person name="Wilkins M.J."/>
            <person name="Williams K.H."/>
            <person name="Banfield J.F."/>
        </authorList>
    </citation>
    <scope>NUCLEOTIDE SEQUENCE [LARGE SCALE GENOMIC DNA]</scope>
</reference>
<keyword evidence="1" id="KW-0812">Transmembrane</keyword>
<keyword evidence="1" id="KW-0472">Membrane</keyword>
<organism evidence="2 3">
    <name type="scientific">Candidatus Magasanikbacteria bacterium GW2011_GWA2_40_10</name>
    <dbReference type="NCBI Taxonomy" id="1619037"/>
    <lineage>
        <taxon>Bacteria</taxon>
        <taxon>Candidatus Magasanikiibacteriota</taxon>
    </lineage>
</organism>
<dbReference type="InterPro" id="IPR012902">
    <property type="entry name" value="N_methyl_site"/>
</dbReference>
<gene>
    <name evidence="2" type="ORF">UT67_C0005G0027</name>
</gene>
<dbReference type="STRING" id="1619037.UT67_C0005G0027"/>
<dbReference type="Pfam" id="PF07963">
    <property type="entry name" value="N_methyl"/>
    <property type="match status" value="1"/>
</dbReference>
<evidence type="ECO:0000313" key="2">
    <source>
        <dbReference type="EMBL" id="KKR34915.1"/>
    </source>
</evidence>
<protein>
    <recommendedName>
        <fullName evidence="4">Prepilin-type N-terminal cleavage/methylation domain-containing protein</fullName>
    </recommendedName>
</protein>